<dbReference type="Proteomes" id="UP000092503">
    <property type="component" value="Unassembled WGS sequence"/>
</dbReference>
<accession>A0A1C3NS70</accession>
<reference evidence="2 5" key="2">
    <citation type="submission" date="2016-08" db="EMBL/GenBank/DDBJ databases">
        <title>Evolution of the type three secretion system and type three effector repertoires in Xanthomonas.</title>
        <authorList>
            <person name="Merda D."/>
            <person name="Briand M."/>
            <person name="Bosis E."/>
            <person name="Rousseau C."/>
            <person name="Portier P."/>
            <person name="Jacques M.-A."/>
            <person name="Fischer-Le Saux M."/>
        </authorList>
    </citation>
    <scope>NUCLEOTIDE SEQUENCE [LARGE SCALE GENOMIC DNA]</scope>
    <source>
        <strain evidence="2 5">CFBP1976</strain>
    </source>
</reference>
<dbReference type="EMBL" id="FLTX01000092">
    <property type="protein sequence ID" value="SBV53240.1"/>
    <property type="molecule type" value="Genomic_DNA"/>
</dbReference>
<reference evidence="3 4" key="1">
    <citation type="submission" date="2016-06" db="EMBL/GenBank/DDBJ databases">
        <authorList>
            <person name="Kjaerup R.B."/>
            <person name="Dalgaard T.S."/>
            <person name="Juul-Madsen H.R."/>
        </authorList>
    </citation>
    <scope>NUCLEOTIDE SEQUENCE [LARGE SCALE GENOMIC DNA]</scope>
    <source>
        <strain evidence="3">LMG947</strain>
    </source>
</reference>
<dbReference type="OrthoDB" id="6008265at2"/>
<evidence type="ECO:0000313" key="4">
    <source>
        <dbReference type="Proteomes" id="UP000092503"/>
    </source>
</evidence>
<evidence type="ECO:0000313" key="2">
    <source>
        <dbReference type="EMBL" id="PPV02466.1"/>
    </source>
</evidence>
<dbReference type="AlphaFoldDB" id="A0A1C3NS70"/>
<sequence length="292" mass="32455">MHPLFESWSTFLAPHRHREGTGVFLLLDAAQLPINAMPWKEMIGEQRVYNVLRDQPESVDPSVCALLMDYEAAWVDALLNRYLPRRPFAFVALSSALPIAQLAQALAKRADVSLPDGKKGLLRYYDAAVLQALPRAVEANKLDAFLSCADAWVCIGRDAAPLALRPSPERRPGRPAARLALTPPELQRLDALGRLDRIAAELKRNGALPVDADPFQTWKTLSVTQEVLLEAGLEAELLLYRCCAALVRREVDDSWHAQLAGLVHAHRTDHDALCEALVDWAYDVASTQERQT</sequence>
<dbReference type="EMBL" id="MDCE01000129">
    <property type="protein sequence ID" value="PPV02466.1"/>
    <property type="molecule type" value="Genomic_DNA"/>
</dbReference>
<protein>
    <submittedName>
        <fullName evidence="2">DUF4123 domain-containing protein</fullName>
    </submittedName>
</protein>
<name>A0A1C3NS70_9XANT</name>
<evidence type="ECO:0000313" key="3">
    <source>
        <dbReference type="EMBL" id="SBV53240.1"/>
    </source>
</evidence>
<proteinExistence type="predicted"/>
<evidence type="ECO:0000313" key="5">
    <source>
        <dbReference type="Proteomes" id="UP000239710"/>
    </source>
</evidence>
<dbReference type="Pfam" id="PF13503">
    <property type="entry name" value="DUF4123"/>
    <property type="match status" value="1"/>
</dbReference>
<keyword evidence="5" id="KW-1185">Reference proteome</keyword>
<gene>
    <name evidence="3" type="ORF">XBLMG947_4052</name>
    <name evidence="2" type="ORF">XbrCFBP1976_21760</name>
</gene>
<feature type="domain" description="DUF4123" evidence="1">
    <location>
        <begin position="23"/>
        <end position="142"/>
    </location>
</feature>
<organism evidence="3 4">
    <name type="scientific">Xanthomonas bromi</name>
    <dbReference type="NCBI Taxonomy" id="56449"/>
    <lineage>
        <taxon>Bacteria</taxon>
        <taxon>Pseudomonadati</taxon>
        <taxon>Pseudomonadota</taxon>
        <taxon>Gammaproteobacteria</taxon>
        <taxon>Lysobacterales</taxon>
        <taxon>Lysobacteraceae</taxon>
        <taxon>Xanthomonas</taxon>
    </lineage>
</organism>
<dbReference type="RefSeq" id="WP_065470328.1">
    <property type="nucleotide sequence ID" value="NZ_FLTX01000092.1"/>
</dbReference>
<dbReference type="Proteomes" id="UP000239710">
    <property type="component" value="Unassembled WGS sequence"/>
</dbReference>
<evidence type="ECO:0000259" key="1">
    <source>
        <dbReference type="Pfam" id="PF13503"/>
    </source>
</evidence>
<dbReference type="InterPro" id="IPR025391">
    <property type="entry name" value="DUF4123"/>
</dbReference>